<dbReference type="Proteomes" id="UP000812013">
    <property type="component" value="Unassembled WGS sequence"/>
</dbReference>
<feature type="transmembrane region" description="Helical" evidence="7">
    <location>
        <begin position="367"/>
        <end position="385"/>
    </location>
</feature>
<dbReference type="CDD" id="cd06173">
    <property type="entry name" value="MFS_MefA_like"/>
    <property type="match status" value="1"/>
</dbReference>
<dbReference type="PANTHER" id="PTHR23513">
    <property type="entry name" value="INTEGRAL MEMBRANE EFFLUX PROTEIN-RELATED"/>
    <property type="match status" value="1"/>
</dbReference>
<sequence length="502" mass="50442">MVIISINDLGWRFAEPPPPPPRSNHTVSTTSTPAVAKAAAPPPRSVLRDTAFLRLWAGTTASGLATWALPFVLGLAVLHRDLGAAGLGLVLAARTAGFLLAVAVGGVLADRHARRTVVLWSALAAAIAAPLLAAGLGRSLVLMTAAAALAGAGQGACRPAFQALTAEVVAPELRQQANAAMTMAVRGSTLAGPALTALVAAFADIWTMLLGIGLLWLVAALVPGRGAAAEPGAGREPAAEPGAAAQAGSSVEPKPAAQAGEFVETQSRSGSRSGAGAVPRAARPGFRAEFLDGIREARRHPWFLAGLAALAAVIALGYSATSVALPLISRDRYGTEWVLAAAMTAYTVGALGGALVIARWRPRSQGWAAFAGLAAYGVAPLSLMLPVHPVVVVAAYAVAGIGIELFNVPWFTATQREVAPDKLARVSSLDFLVSYGLAPVGLALIAPAIDLFGVTAVLAACAAACFLVPAAAALVPTARHFARAAGTGTGTAAGAGAGATKG</sequence>
<keyword evidence="3 7" id="KW-0812">Transmembrane</keyword>
<evidence type="ECO:0000313" key="8">
    <source>
        <dbReference type="EMBL" id="MBW5485454.1"/>
    </source>
</evidence>
<name>A0ABS6ZDF9_9ACTN</name>
<dbReference type="Gene3D" id="1.20.1250.20">
    <property type="entry name" value="MFS general substrate transporter like domains"/>
    <property type="match status" value="1"/>
</dbReference>
<dbReference type="SUPFAM" id="SSF103473">
    <property type="entry name" value="MFS general substrate transporter"/>
    <property type="match status" value="1"/>
</dbReference>
<feature type="compositionally biased region" description="Low complexity" evidence="6">
    <location>
        <begin position="229"/>
        <end position="248"/>
    </location>
</feature>
<evidence type="ECO:0000256" key="6">
    <source>
        <dbReference type="SAM" id="MobiDB-lite"/>
    </source>
</evidence>
<dbReference type="InterPro" id="IPR011701">
    <property type="entry name" value="MFS"/>
</dbReference>
<feature type="region of interest" description="Disordered" evidence="6">
    <location>
        <begin position="229"/>
        <end position="280"/>
    </location>
</feature>
<accession>A0ABS6ZDF9</accession>
<feature type="transmembrane region" description="Helical" evidence="7">
    <location>
        <begin position="302"/>
        <end position="325"/>
    </location>
</feature>
<reference evidence="8 9" key="1">
    <citation type="submission" date="2019-12" db="EMBL/GenBank/DDBJ databases">
        <title>Genome sequence of Streptomyces bambusae.</title>
        <authorList>
            <person name="Bansal K."/>
            <person name="Choksket S."/>
            <person name="Korpole S."/>
            <person name="Patil P.B."/>
        </authorList>
    </citation>
    <scope>NUCLEOTIDE SEQUENCE [LARGE SCALE GENOMIC DNA]</scope>
    <source>
        <strain evidence="8 9">SK60</strain>
    </source>
</reference>
<organism evidence="8 9">
    <name type="scientific">Streptomyces bambusae</name>
    <dbReference type="NCBI Taxonomy" id="1550616"/>
    <lineage>
        <taxon>Bacteria</taxon>
        <taxon>Bacillati</taxon>
        <taxon>Actinomycetota</taxon>
        <taxon>Actinomycetes</taxon>
        <taxon>Kitasatosporales</taxon>
        <taxon>Streptomycetaceae</taxon>
        <taxon>Streptomyces</taxon>
    </lineage>
</organism>
<dbReference type="InterPro" id="IPR036259">
    <property type="entry name" value="MFS_trans_sf"/>
</dbReference>
<keyword evidence="9" id="KW-1185">Reference proteome</keyword>
<comment type="caution">
    <text evidence="8">The sequence shown here is derived from an EMBL/GenBank/DDBJ whole genome shotgun (WGS) entry which is preliminary data.</text>
</comment>
<keyword evidence="2" id="KW-1003">Cell membrane</keyword>
<feature type="transmembrane region" description="Helical" evidence="7">
    <location>
        <begin position="116"/>
        <end position="136"/>
    </location>
</feature>
<feature type="transmembrane region" description="Helical" evidence="7">
    <location>
        <begin position="337"/>
        <end position="360"/>
    </location>
</feature>
<feature type="transmembrane region" description="Helical" evidence="7">
    <location>
        <begin position="391"/>
        <end position="411"/>
    </location>
</feature>
<protein>
    <submittedName>
        <fullName evidence="8">MFS transporter</fullName>
    </submittedName>
</protein>
<keyword evidence="5 7" id="KW-0472">Membrane</keyword>
<comment type="subcellular location">
    <subcellularLocation>
        <location evidence="1">Cell membrane</location>
        <topology evidence="1">Multi-pass membrane protein</topology>
    </subcellularLocation>
</comment>
<gene>
    <name evidence="8" type="ORF">GPJ59_27160</name>
</gene>
<feature type="transmembrane region" description="Helical" evidence="7">
    <location>
        <begin position="451"/>
        <end position="475"/>
    </location>
</feature>
<feature type="compositionally biased region" description="Low complexity" evidence="6">
    <location>
        <begin position="26"/>
        <end position="39"/>
    </location>
</feature>
<dbReference type="PANTHER" id="PTHR23513:SF11">
    <property type="entry name" value="STAPHYLOFERRIN A TRANSPORTER"/>
    <property type="match status" value="1"/>
</dbReference>
<feature type="transmembrane region" description="Helical" evidence="7">
    <location>
        <begin position="55"/>
        <end position="78"/>
    </location>
</feature>
<evidence type="ECO:0000256" key="4">
    <source>
        <dbReference type="ARBA" id="ARBA00022989"/>
    </source>
</evidence>
<feature type="transmembrane region" description="Helical" evidence="7">
    <location>
        <begin position="423"/>
        <end position="445"/>
    </location>
</feature>
<proteinExistence type="predicted"/>
<feature type="transmembrane region" description="Helical" evidence="7">
    <location>
        <begin position="84"/>
        <end position="109"/>
    </location>
</feature>
<dbReference type="Pfam" id="PF07690">
    <property type="entry name" value="MFS_1"/>
    <property type="match status" value="1"/>
</dbReference>
<evidence type="ECO:0000256" key="1">
    <source>
        <dbReference type="ARBA" id="ARBA00004651"/>
    </source>
</evidence>
<evidence type="ECO:0000313" key="9">
    <source>
        <dbReference type="Proteomes" id="UP000812013"/>
    </source>
</evidence>
<keyword evidence="4 7" id="KW-1133">Transmembrane helix</keyword>
<evidence type="ECO:0000256" key="7">
    <source>
        <dbReference type="SAM" id="Phobius"/>
    </source>
</evidence>
<evidence type="ECO:0000256" key="5">
    <source>
        <dbReference type="ARBA" id="ARBA00023136"/>
    </source>
</evidence>
<feature type="region of interest" description="Disordered" evidence="6">
    <location>
        <begin position="14"/>
        <end position="39"/>
    </location>
</feature>
<dbReference type="EMBL" id="WTFF01000255">
    <property type="protein sequence ID" value="MBW5485454.1"/>
    <property type="molecule type" value="Genomic_DNA"/>
</dbReference>
<evidence type="ECO:0000256" key="3">
    <source>
        <dbReference type="ARBA" id="ARBA00022692"/>
    </source>
</evidence>
<feature type="compositionally biased region" description="Low complexity" evidence="6">
    <location>
        <begin position="267"/>
        <end position="280"/>
    </location>
</feature>
<evidence type="ECO:0000256" key="2">
    <source>
        <dbReference type="ARBA" id="ARBA00022475"/>
    </source>
</evidence>
<feature type="transmembrane region" description="Helical" evidence="7">
    <location>
        <begin position="194"/>
        <end position="218"/>
    </location>
</feature>